<reference evidence="2 3" key="1">
    <citation type="submission" date="2018-08" db="EMBL/GenBank/DDBJ databases">
        <title>Aphanomyces genome sequencing and annotation.</title>
        <authorList>
            <person name="Minardi D."/>
            <person name="Oidtmann B."/>
            <person name="Van Der Giezen M."/>
            <person name="Studholme D.J."/>
        </authorList>
    </citation>
    <scope>NUCLEOTIDE SEQUENCE [LARGE SCALE GENOMIC DNA]</scope>
    <source>
        <strain evidence="2 3">D2</strain>
    </source>
</reference>
<feature type="region of interest" description="Disordered" evidence="1">
    <location>
        <begin position="156"/>
        <end position="187"/>
    </location>
</feature>
<dbReference type="AlphaFoldDB" id="A0A397C5Y7"/>
<proteinExistence type="predicted"/>
<protein>
    <submittedName>
        <fullName evidence="2">Uncharacterized protein</fullName>
    </submittedName>
</protein>
<dbReference type="VEuPathDB" id="FungiDB:H257_01842"/>
<gene>
    <name evidence="2" type="ORF">DYB30_007041</name>
</gene>
<organism evidence="2 3">
    <name type="scientific">Aphanomyces astaci</name>
    <name type="common">Crayfish plague agent</name>
    <dbReference type="NCBI Taxonomy" id="112090"/>
    <lineage>
        <taxon>Eukaryota</taxon>
        <taxon>Sar</taxon>
        <taxon>Stramenopiles</taxon>
        <taxon>Oomycota</taxon>
        <taxon>Saprolegniomycetes</taxon>
        <taxon>Saprolegniales</taxon>
        <taxon>Verrucalvaceae</taxon>
        <taxon>Aphanomyces</taxon>
    </lineage>
</organism>
<dbReference type="Proteomes" id="UP000266643">
    <property type="component" value="Unassembled WGS sequence"/>
</dbReference>
<evidence type="ECO:0000313" key="3">
    <source>
        <dbReference type="Proteomes" id="UP000266643"/>
    </source>
</evidence>
<dbReference type="EMBL" id="QUTD01011360">
    <property type="protein sequence ID" value="RHY40074.1"/>
    <property type="molecule type" value="Genomic_DNA"/>
</dbReference>
<sequence>KRRQMLEQQAVRDLPVVPLKEGRERRVDDRDAGRLKMAEDIKEKKKFLKDIQPSDNDPIILVQALTRRNDDEDASATSQLPPAPELAHTMKLSFAQCLKEAAAPVQSPAVESPPPAAVTPHELVIDTDVITDAGRDVPLAKRSLEYERMLLQMKSVMEDNLAEEPNDDEEEGGDDNAADPTAEVVRA</sequence>
<evidence type="ECO:0000313" key="2">
    <source>
        <dbReference type="EMBL" id="RHY40074.1"/>
    </source>
</evidence>
<accession>A0A397C5Y7</accession>
<feature type="non-terminal residue" evidence="2">
    <location>
        <position position="1"/>
    </location>
</feature>
<comment type="caution">
    <text evidence="2">The sequence shown here is derived from an EMBL/GenBank/DDBJ whole genome shotgun (WGS) entry which is preliminary data.</text>
</comment>
<name>A0A397C5Y7_APHAT</name>
<evidence type="ECO:0000256" key="1">
    <source>
        <dbReference type="SAM" id="MobiDB-lite"/>
    </source>
</evidence>
<feature type="compositionally biased region" description="Acidic residues" evidence="1">
    <location>
        <begin position="160"/>
        <end position="177"/>
    </location>
</feature>